<dbReference type="InterPro" id="IPR001509">
    <property type="entry name" value="Epimerase_deHydtase"/>
</dbReference>
<feature type="signal peptide" evidence="3">
    <location>
        <begin position="1"/>
        <end position="22"/>
    </location>
</feature>
<evidence type="ECO:0000256" key="1">
    <source>
        <dbReference type="ARBA" id="ARBA00022857"/>
    </source>
</evidence>
<dbReference type="Proteomes" id="UP001054902">
    <property type="component" value="Unassembled WGS sequence"/>
</dbReference>
<dbReference type="Gene3D" id="3.90.25.10">
    <property type="entry name" value="UDP-galactose 4-epimerase, domain 1"/>
    <property type="match status" value="1"/>
</dbReference>
<keyword evidence="3" id="KW-0732">Signal</keyword>
<dbReference type="Gene3D" id="3.40.50.720">
    <property type="entry name" value="NAD(P)-binding Rossmann-like Domain"/>
    <property type="match status" value="1"/>
</dbReference>
<dbReference type="AlphaFoldDB" id="A0AAD3CRS9"/>
<keyword evidence="6" id="KW-1185">Reference proteome</keyword>
<dbReference type="EMBL" id="BLLK01000038">
    <property type="protein sequence ID" value="GFH49665.1"/>
    <property type="molecule type" value="Genomic_DNA"/>
</dbReference>
<name>A0AAD3CRS9_9STRA</name>
<comment type="caution">
    <text evidence="5">The sequence shown here is derived from an EMBL/GenBank/DDBJ whole genome shotgun (WGS) entry which is preliminary data.</text>
</comment>
<evidence type="ECO:0000313" key="5">
    <source>
        <dbReference type="EMBL" id="GFH49665.1"/>
    </source>
</evidence>
<reference evidence="5 6" key="1">
    <citation type="journal article" date="2021" name="Sci. Rep.">
        <title>The genome of the diatom Chaetoceros tenuissimus carries an ancient integrated fragment of an extant virus.</title>
        <authorList>
            <person name="Hongo Y."/>
            <person name="Kimura K."/>
            <person name="Takaki Y."/>
            <person name="Yoshida Y."/>
            <person name="Baba S."/>
            <person name="Kobayashi G."/>
            <person name="Nagasaki K."/>
            <person name="Hano T."/>
            <person name="Tomaru Y."/>
        </authorList>
    </citation>
    <scope>NUCLEOTIDE SEQUENCE [LARGE SCALE GENOMIC DNA]</scope>
    <source>
        <strain evidence="5 6">NIES-3715</strain>
    </source>
</reference>
<proteinExistence type="predicted"/>
<feature type="chain" id="PRO_5041914269" description="NAD-dependent epimerase/dehydratase domain-containing protein" evidence="3">
    <location>
        <begin position="23"/>
        <end position="696"/>
    </location>
</feature>
<dbReference type="SUPFAM" id="SSF51735">
    <property type="entry name" value="NAD(P)-binding Rossmann-fold domains"/>
    <property type="match status" value="1"/>
</dbReference>
<feature type="domain" description="NAD-dependent epimerase/dehydratase" evidence="4">
    <location>
        <begin position="156"/>
        <end position="343"/>
    </location>
</feature>
<accession>A0AAD3CRS9</accession>
<protein>
    <recommendedName>
        <fullName evidence="4">NAD-dependent epimerase/dehydratase domain-containing protein</fullName>
    </recommendedName>
</protein>
<keyword evidence="1" id="KW-0521">NADP</keyword>
<evidence type="ECO:0000313" key="6">
    <source>
        <dbReference type="Proteomes" id="UP001054902"/>
    </source>
</evidence>
<dbReference type="PANTHER" id="PTHR43103:SF3">
    <property type="entry name" value="ADP-L-GLYCERO-D-MANNO-HEPTOSE-6-EPIMERASE"/>
    <property type="match status" value="1"/>
</dbReference>
<dbReference type="InterPro" id="IPR036291">
    <property type="entry name" value="NAD(P)-bd_dom_sf"/>
</dbReference>
<organism evidence="5 6">
    <name type="scientific">Chaetoceros tenuissimus</name>
    <dbReference type="NCBI Taxonomy" id="426638"/>
    <lineage>
        <taxon>Eukaryota</taxon>
        <taxon>Sar</taxon>
        <taxon>Stramenopiles</taxon>
        <taxon>Ochrophyta</taxon>
        <taxon>Bacillariophyta</taxon>
        <taxon>Coscinodiscophyceae</taxon>
        <taxon>Chaetocerotophycidae</taxon>
        <taxon>Chaetocerotales</taxon>
        <taxon>Chaetocerotaceae</taxon>
        <taxon>Chaetoceros</taxon>
    </lineage>
</organism>
<keyword evidence="2" id="KW-0119">Carbohydrate metabolism</keyword>
<sequence length="696" mass="79583">MKLHQVISLVIFALHFIKECKSEESISTLSSDSVVLITGAATHLGSQLAISLYRTYNVSKLILIDELGANDIYLPPNNLQSTNENFQQVPNEKERIRSEKSISVFETKRQRIFHVMQTVQDRGFFYRVDFRPVFPQYSETQTDTLGSYRNLGLPILDMIFQKFPISHIAHMDDNILNPNATQIVPRRRQDNRMGMMEGLLEQIRHCQARGNVMPRFVYGSTAEIYTEAMEEKREDVDIAFGPDLSTKGISKLLDERLARLYSELYGIQSVGLRFGEVYGPFDESSVVHDIIRTSMDPLYSMDEIELDASLLYDFVYIDDAIDATMAALQLDFPARKDIVVNVGSGSSSSINDLIDIVETHSGSKDGPRKHDAHNRETSNLGTLSLERASYLLNFEPRYSLYDGMLQTLAWYNDRTHNQKKSSDEVKSKSAQFCNPFDKECLNGLSIYPCLSECSMLNVCFPSEFDNVAIISRAITSQCEAIVYTILTNNEKDAFELPFENDQSQNNDNTCNIAFAEEDGHFLYSLKKSLGIDYATYIHPSSKLILLEIHNLIDEIKAENIKTSVSTAMVVAGKDYPRLKTEVSSSLTQERMYNSIRIIIQKHNNRRLQPDTSWILHVLETDAARDFRCHIYEEMMKWGVIDDKEAVEYAFTMNEFWNTVFSHWKGQPKWWKGKELFGENVGIVSKDEKTVVKILSY</sequence>
<evidence type="ECO:0000259" key="4">
    <source>
        <dbReference type="Pfam" id="PF01370"/>
    </source>
</evidence>
<gene>
    <name evidence="5" type="ORF">CTEN210_06141</name>
</gene>
<evidence type="ECO:0000256" key="2">
    <source>
        <dbReference type="ARBA" id="ARBA00023277"/>
    </source>
</evidence>
<dbReference type="PANTHER" id="PTHR43103">
    <property type="entry name" value="NUCLEOSIDE-DIPHOSPHATE-SUGAR EPIMERASE"/>
    <property type="match status" value="1"/>
</dbReference>
<evidence type="ECO:0000256" key="3">
    <source>
        <dbReference type="SAM" id="SignalP"/>
    </source>
</evidence>
<dbReference type="Pfam" id="PF01370">
    <property type="entry name" value="Epimerase"/>
    <property type="match status" value="1"/>
</dbReference>